<feature type="region of interest" description="Disordered" evidence="1">
    <location>
        <begin position="1"/>
        <end position="39"/>
    </location>
</feature>
<evidence type="ECO:0000313" key="3">
    <source>
        <dbReference type="Proteomes" id="UP001597478"/>
    </source>
</evidence>
<dbReference type="Proteomes" id="UP001597478">
    <property type="component" value="Unassembled WGS sequence"/>
</dbReference>
<comment type="caution">
    <text evidence="2">The sequence shown here is derived from an EMBL/GenBank/DDBJ whole genome shotgun (WGS) entry which is preliminary data.</text>
</comment>
<evidence type="ECO:0000313" key="2">
    <source>
        <dbReference type="EMBL" id="MFD2800075.1"/>
    </source>
</evidence>
<organism evidence="2 3">
    <name type="scientific">Prauserella oleivorans</name>
    <dbReference type="NCBI Taxonomy" id="1478153"/>
    <lineage>
        <taxon>Bacteria</taxon>
        <taxon>Bacillati</taxon>
        <taxon>Actinomycetota</taxon>
        <taxon>Actinomycetes</taxon>
        <taxon>Pseudonocardiales</taxon>
        <taxon>Pseudonocardiaceae</taxon>
        <taxon>Prauserella</taxon>
    </lineage>
</organism>
<proteinExistence type="predicted"/>
<dbReference type="EMBL" id="JBHUOF010000013">
    <property type="protein sequence ID" value="MFD2800075.1"/>
    <property type="molecule type" value="Genomic_DNA"/>
</dbReference>
<sequence>MNAKSPRRADAGALSTDETRTKSERESTRRPTRIASADAYEPAGNRRRWLVVVARCPHCNGSHSHYGDSVGELLTARKAGCGRPYALRLSRLFHAGGGRHD</sequence>
<evidence type="ECO:0000256" key="1">
    <source>
        <dbReference type="SAM" id="MobiDB-lite"/>
    </source>
</evidence>
<keyword evidence="3" id="KW-1185">Reference proteome</keyword>
<reference evidence="3" key="1">
    <citation type="journal article" date="2019" name="Int. J. Syst. Evol. Microbiol.">
        <title>The Global Catalogue of Microorganisms (GCM) 10K type strain sequencing project: providing services to taxonomists for standard genome sequencing and annotation.</title>
        <authorList>
            <consortium name="The Broad Institute Genomics Platform"/>
            <consortium name="The Broad Institute Genome Sequencing Center for Infectious Disease"/>
            <person name="Wu L."/>
            <person name="Ma J."/>
        </authorList>
    </citation>
    <scope>NUCLEOTIDE SEQUENCE [LARGE SCALE GENOMIC DNA]</scope>
    <source>
        <strain evidence="3">IBRC-M 10906</strain>
    </source>
</reference>
<gene>
    <name evidence="2" type="ORF">ACFS2C_11800</name>
</gene>
<feature type="compositionally biased region" description="Basic and acidic residues" evidence="1">
    <location>
        <begin position="17"/>
        <end position="29"/>
    </location>
</feature>
<accession>A0ABW5WAP1</accession>
<protein>
    <submittedName>
        <fullName evidence="2">Uncharacterized protein</fullName>
    </submittedName>
</protein>
<name>A0ABW5WAP1_9PSEU</name>
<dbReference type="RefSeq" id="WP_377385006.1">
    <property type="nucleotide sequence ID" value="NZ_JBHSAN010000004.1"/>
</dbReference>